<proteinExistence type="predicted"/>
<feature type="transmembrane region" description="Helical" evidence="1">
    <location>
        <begin position="54"/>
        <end position="75"/>
    </location>
</feature>
<accession>F2J0H4</accession>
<feature type="transmembrane region" description="Helical" evidence="1">
    <location>
        <begin position="82"/>
        <end position="104"/>
    </location>
</feature>
<dbReference type="OrthoDB" id="9796594at2"/>
<keyword evidence="3" id="KW-0540">Nuclease</keyword>
<dbReference type="InterPro" id="IPR005135">
    <property type="entry name" value="Endo/exonuclease/phosphatase"/>
</dbReference>
<sequence length="362" mass="39296">MTEDAVFPPRRFTLPGALVWLCGWGAAAVGLGAAGLVFLPFAEPEHWFSDNLSFFLPQLLGIGLAALAVAVLSLAGPHRKRWRLAVATGLLATLLAGAATLTVARTLAVSVDDAEVGDAAKRLRVVSINTATLYLGTPDLLDYLKTVAADVVVLQEATWRWQLRRWEKREGNRRIAGHGPYFEHFAVGPEGDVVVFSRYPIISRRGIDPAVPGVLREVAHREFLDIELDVAGRPVRIVAIHPASPRGARLWEARQAYYRHLSEALRGPAAGTDLPTILIGDWNLSPWSAHFRALLKAGGLKAAFPDTIPQTTRYFADYRLRWLLGAPVDHVAVSPGLGVDRVGIGPDIGSDHLPLLVDIALP</sequence>
<keyword evidence="1" id="KW-0812">Transmembrane</keyword>
<dbReference type="PATRIC" id="fig|991905.3.peg.1240"/>
<keyword evidence="4" id="KW-1185">Reference proteome</keyword>
<gene>
    <name evidence="3" type="ordered locus">SL003B_1213</name>
</gene>
<dbReference type="AlphaFoldDB" id="F2J0H4"/>
<dbReference type="GO" id="GO:0004527">
    <property type="term" value="F:exonuclease activity"/>
    <property type="evidence" value="ECO:0007669"/>
    <property type="project" value="UniProtKB-KW"/>
</dbReference>
<evidence type="ECO:0000256" key="1">
    <source>
        <dbReference type="SAM" id="Phobius"/>
    </source>
</evidence>
<keyword evidence="1" id="KW-0472">Membrane</keyword>
<dbReference type="Proteomes" id="UP000008130">
    <property type="component" value="Chromosome"/>
</dbReference>
<organism evidence="3 4">
    <name type="scientific">Polymorphum gilvum (strain LMG 25793 / CGMCC 1.9160 / SL003B-26A1)</name>
    <dbReference type="NCBI Taxonomy" id="991905"/>
    <lineage>
        <taxon>Bacteria</taxon>
        <taxon>Pseudomonadati</taxon>
        <taxon>Pseudomonadota</taxon>
        <taxon>Alphaproteobacteria</taxon>
        <taxon>Rhodobacterales</taxon>
        <taxon>Paracoccaceae</taxon>
        <taxon>Polymorphum</taxon>
    </lineage>
</organism>
<dbReference type="STRING" id="991905.SL003B_1213"/>
<evidence type="ECO:0000313" key="4">
    <source>
        <dbReference type="Proteomes" id="UP000008130"/>
    </source>
</evidence>
<dbReference type="eggNOG" id="COG3021">
    <property type="taxonomic scope" value="Bacteria"/>
</dbReference>
<evidence type="ECO:0000313" key="3">
    <source>
        <dbReference type="EMBL" id="ADZ69642.1"/>
    </source>
</evidence>
<dbReference type="RefSeq" id="WP_013651959.1">
    <property type="nucleotide sequence ID" value="NC_015259.1"/>
</dbReference>
<dbReference type="KEGG" id="pgv:SL003B_1213"/>
<dbReference type="GO" id="GO:0004519">
    <property type="term" value="F:endonuclease activity"/>
    <property type="evidence" value="ECO:0007669"/>
    <property type="project" value="UniProtKB-KW"/>
</dbReference>
<name>F2J0H4_POLGS</name>
<dbReference type="EMBL" id="CP002568">
    <property type="protein sequence ID" value="ADZ69642.1"/>
    <property type="molecule type" value="Genomic_DNA"/>
</dbReference>
<keyword evidence="3" id="KW-0269">Exonuclease</keyword>
<keyword evidence="3" id="KW-0255">Endonuclease</keyword>
<protein>
    <submittedName>
        <fullName evidence="3">Endonuclease/exonuclease/phosphatase family</fullName>
    </submittedName>
</protein>
<reference evidence="3 4" key="1">
    <citation type="journal article" date="2011" name="J. Bacteriol.">
        <title>Complete genome sequence of Polymorphum gilvum SL003B-26A1T, a crude oil-degrading bacterium from oil-polluted saline soil.</title>
        <authorList>
            <person name="Li S.G."/>
            <person name="Tang Y.Q."/>
            <person name="Nie Y."/>
            <person name="Cai M."/>
            <person name="Wu X.L."/>
        </authorList>
    </citation>
    <scope>NUCLEOTIDE SEQUENCE [LARGE SCALE GENOMIC DNA]</scope>
    <source>
        <strain evidence="4">LMG 25793 / CGMCC 1.9160 / SL003B-26A1</strain>
    </source>
</reference>
<evidence type="ECO:0000259" key="2">
    <source>
        <dbReference type="Pfam" id="PF03372"/>
    </source>
</evidence>
<dbReference type="Pfam" id="PF03372">
    <property type="entry name" value="Exo_endo_phos"/>
    <property type="match status" value="1"/>
</dbReference>
<keyword evidence="1" id="KW-1133">Transmembrane helix</keyword>
<dbReference type="HOGENOM" id="CLU_052333_0_2_5"/>
<feature type="domain" description="Endonuclease/exonuclease/phosphatase" evidence="2">
    <location>
        <begin position="140"/>
        <end position="352"/>
    </location>
</feature>
<dbReference type="InterPro" id="IPR036691">
    <property type="entry name" value="Endo/exonu/phosph_ase_sf"/>
</dbReference>
<feature type="transmembrane region" description="Helical" evidence="1">
    <location>
        <begin position="12"/>
        <end position="42"/>
    </location>
</feature>
<dbReference type="SUPFAM" id="SSF56219">
    <property type="entry name" value="DNase I-like"/>
    <property type="match status" value="1"/>
</dbReference>
<dbReference type="Gene3D" id="3.60.10.10">
    <property type="entry name" value="Endonuclease/exonuclease/phosphatase"/>
    <property type="match status" value="1"/>
</dbReference>
<keyword evidence="3" id="KW-0378">Hydrolase</keyword>